<dbReference type="Proteomes" id="UP000220251">
    <property type="component" value="Unassembled WGS sequence"/>
</dbReference>
<dbReference type="OrthoDB" id="9796085at2"/>
<name>A0A0H5DP43_9BACT</name>
<sequence length="244" mass="27150">MSYWTLAERLKNSRFVDLTHPMDVEIPHFSKAVPMEKEQVAETARDGFSVQRFHFEGQWGTHADAPSHFVDGLKTLDAIDVRDMILPLAVIDVSAKVKADSDYALTTGDIAEYEERFGKIPEGAFVAMRSDWSERWPDQKRFVNLDREGRQRTPGWSLDALRFLVEERAVAAIGHETIDTDPGLSGAASGFAAEHYILSRNLYQIEMMANLNRADQAGGMVIAAFPKVAGASGFPARVFALFSP</sequence>
<dbReference type="Gene3D" id="3.50.30.50">
    <property type="entry name" value="Putative cyclase"/>
    <property type="match status" value="1"/>
</dbReference>
<dbReference type="GO" id="GO:0004061">
    <property type="term" value="F:arylformamidase activity"/>
    <property type="evidence" value="ECO:0007669"/>
    <property type="project" value="InterPro"/>
</dbReference>
<gene>
    <name evidence="1" type="ORF">ELAC_0907</name>
</gene>
<dbReference type="GO" id="GO:0019441">
    <property type="term" value="P:L-tryptophan catabolic process to kynurenine"/>
    <property type="evidence" value="ECO:0007669"/>
    <property type="project" value="InterPro"/>
</dbReference>
<evidence type="ECO:0000313" key="1">
    <source>
        <dbReference type="EMBL" id="CRX38256.1"/>
    </source>
</evidence>
<dbReference type="SUPFAM" id="SSF102198">
    <property type="entry name" value="Putative cyclase"/>
    <property type="match status" value="1"/>
</dbReference>
<reference evidence="2" key="1">
    <citation type="submission" date="2015-06" db="EMBL/GenBank/DDBJ databases">
        <authorList>
            <person name="Bertelli C."/>
        </authorList>
    </citation>
    <scope>NUCLEOTIDE SEQUENCE [LARGE SCALE GENOMIC DNA]</scope>
    <source>
        <strain evidence="2">CRIB-30</strain>
    </source>
</reference>
<evidence type="ECO:0000313" key="2">
    <source>
        <dbReference type="Proteomes" id="UP000220251"/>
    </source>
</evidence>
<dbReference type="RefSeq" id="WP_098038100.1">
    <property type="nucleotide sequence ID" value="NZ_CWGJ01000011.1"/>
</dbReference>
<dbReference type="InterPro" id="IPR007325">
    <property type="entry name" value="KFase/CYL"/>
</dbReference>
<dbReference type="InterPro" id="IPR037175">
    <property type="entry name" value="KFase_sf"/>
</dbReference>
<organism evidence="1 2">
    <name type="scientific">Estrella lausannensis</name>
    <dbReference type="NCBI Taxonomy" id="483423"/>
    <lineage>
        <taxon>Bacteria</taxon>
        <taxon>Pseudomonadati</taxon>
        <taxon>Chlamydiota</taxon>
        <taxon>Chlamydiia</taxon>
        <taxon>Parachlamydiales</taxon>
        <taxon>Candidatus Criblamydiaceae</taxon>
        <taxon>Estrella</taxon>
    </lineage>
</organism>
<dbReference type="Pfam" id="PF04199">
    <property type="entry name" value="Cyclase"/>
    <property type="match status" value="1"/>
</dbReference>
<dbReference type="PANTHER" id="PTHR31118:SF12">
    <property type="entry name" value="CYCLASE-LIKE PROTEIN 2"/>
    <property type="match status" value="1"/>
</dbReference>
<dbReference type="EMBL" id="CWGJ01000011">
    <property type="protein sequence ID" value="CRX38256.1"/>
    <property type="molecule type" value="Genomic_DNA"/>
</dbReference>
<accession>A0A0H5DP43</accession>
<proteinExistence type="predicted"/>
<dbReference type="AlphaFoldDB" id="A0A0H5DP43"/>
<protein>
    <submittedName>
        <fullName evidence="1">Cyclase</fullName>
    </submittedName>
</protein>
<keyword evidence="2" id="KW-1185">Reference proteome</keyword>
<dbReference type="PANTHER" id="PTHR31118">
    <property type="entry name" value="CYCLASE-LIKE PROTEIN 2"/>
    <property type="match status" value="1"/>
</dbReference>